<evidence type="ECO:0000313" key="2">
    <source>
        <dbReference type="Proteomes" id="UP001484179"/>
    </source>
</evidence>
<name>A0ABZ3BNX4_BURPY</name>
<accession>A0ABZ3BNX4</accession>
<dbReference type="Pfam" id="PF05534">
    <property type="entry name" value="HicB"/>
    <property type="match status" value="1"/>
</dbReference>
<dbReference type="SUPFAM" id="SSF143100">
    <property type="entry name" value="TTHA1013/TTHA0281-like"/>
    <property type="match status" value="1"/>
</dbReference>
<gene>
    <name evidence="1" type="ORF">WN985_29895</name>
</gene>
<dbReference type="EMBL" id="CP150850">
    <property type="protein sequence ID" value="WZW56706.1"/>
    <property type="molecule type" value="Genomic_DNA"/>
</dbReference>
<keyword evidence="2" id="KW-1185">Reference proteome</keyword>
<dbReference type="InterPro" id="IPR035069">
    <property type="entry name" value="TTHA1013/TTHA0281-like"/>
</dbReference>
<sequence length="176" mass="19464">MTNTISYKGFYARVEFDRVEQSFVGRVVGVLDRITFRGDTVASLIANFHSAIERHIEFCTKTRRPPMKTATGHLSLKIDPQLHEAVAIAAALDGQGLSQWIESTLFRAVEQQLPDRIRSIASIPSADLRDRSSRVSVTRYANVVDECCDGNSTASCETRDIEASCVQQAPDTLSNT</sequence>
<reference evidence="1 2" key="1">
    <citation type="submission" date="2024-04" db="EMBL/GenBank/DDBJ databases">
        <title>Biological Control Activity of Plant Growth Promoting Rhizobacteria Burkholderia pyrrocinia BX1 against Tobacco black shank Introduction Tobacco black shank (TBS) caused by the oomycete Phytophthora. nicotianae (P. nicotianae) has become a destructive soil.</title>
        <authorList>
            <person name="Liu X."/>
            <person name="Shu C."/>
        </authorList>
    </citation>
    <scope>NUCLEOTIDE SEQUENCE [LARGE SCALE GENOMIC DNA]</scope>
    <source>
        <strain evidence="1 2">BX1</strain>
    </source>
</reference>
<dbReference type="InterPro" id="IPR008651">
    <property type="entry name" value="Uncharacterised_HicB"/>
</dbReference>
<dbReference type="RefSeq" id="WP_342310561.1">
    <property type="nucleotide sequence ID" value="NZ_CP150850.1"/>
</dbReference>
<organism evidence="1 2">
    <name type="scientific">Burkholderia pyrrocinia</name>
    <name type="common">Pseudomonas pyrrocinia</name>
    <dbReference type="NCBI Taxonomy" id="60550"/>
    <lineage>
        <taxon>Bacteria</taxon>
        <taxon>Pseudomonadati</taxon>
        <taxon>Pseudomonadota</taxon>
        <taxon>Betaproteobacteria</taxon>
        <taxon>Burkholderiales</taxon>
        <taxon>Burkholderiaceae</taxon>
        <taxon>Burkholderia</taxon>
        <taxon>Burkholderia cepacia complex</taxon>
    </lineage>
</organism>
<evidence type="ECO:0000313" key="1">
    <source>
        <dbReference type="EMBL" id="WZW56706.1"/>
    </source>
</evidence>
<protein>
    <submittedName>
        <fullName evidence="1">Type II toxin-antitoxin system HicB family antitoxin</fullName>
    </submittedName>
</protein>
<proteinExistence type="predicted"/>
<dbReference type="Proteomes" id="UP001484179">
    <property type="component" value="Chromosome 2"/>
</dbReference>